<dbReference type="EMBL" id="JAODUO010000179">
    <property type="protein sequence ID" value="KAK2187063.1"/>
    <property type="molecule type" value="Genomic_DNA"/>
</dbReference>
<sequence>MNILAIILSYCEEHATFVACIVQYGGCESQYVCYVYSEDFISFCVSRSFSWREMWARVTTATRARVAVATPATCCYDNVAARDDRGLPAFAVIRDCRRCLASHVYLSRDLQYVF</sequence>
<reference evidence="1" key="1">
    <citation type="journal article" date="2023" name="Mol. Biol. Evol.">
        <title>Third-Generation Sequencing Reveals the Adaptive Role of the Epigenome in Three Deep-Sea Polychaetes.</title>
        <authorList>
            <person name="Perez M."/>
            <person name="Aroh O."/>
            <person name="Sun Y."/>
            <person name="Lan Y."/>
            <person name="Juniper S.K."/>
            <person name="Young C.R."/>
            <person name="Angers B."/>
            <person name="Qian P.Y."/>
        </authorList>
    </citation>
    <scope>NUCLEOTIDE SEQUENCE</scope>
    <source>
        <strain evidence="1">R07B-5</strain>
    </source>
</reference>
<protein>
    <submittedName>
        <fullName evidence="1">Uncharacterized protein</fullName>
    </submittedName>
</protein>
<organism evidence="1 2">
    <name type="scientific">Ridgeia piscesae</name>
    <name type="common">Tubeworm</name>
    <dbReference type="NCBI Taxonomy" id="27915"/>
    <lineage>
        <taxon>Eukaryota</taxon>
        <taxon>Metazoa</taxon>
        <taxon>Spiralia</taxon>
        <taxon>Lophotrochozoa</taxon>
        <taxon>Annelida</taxon>
        <taxon>Polychaeta</taxon>
        <taxon>Sedentaria</taxon>
        <taxon>Canalipalpata</taxon>
        <taxon>Sabellida</taxon>
        <taxon>Siboglinidae</taxon>
        <taxon>Ridgeia</taxon>
    </lineage>
</organism>
<evidence type="ECO:0000313" key="1">
    <source>
        <dbReference type="EMBL" id="KAK2187063.1"/>
    </source>
</evidence>
<comment type="caution">
    <text evidence="1">The sequence shown here is derived from an EMBL/GenBank/DDBJ whole genome shotgun (WGS) entry which is preliminary data.</text>
</comment>
<dbReference type="AlphaFoldDB" id="A0AAD9P2Q7"/>
<dbReference type="Proteomes" id="UP001209878">
    <property type="component" value="Unassembled WGS sequence"/>
</dbReference>
<proteinExistence type="predicted"/>
<accession>A0AAD9P2Q7</accession>
<keyword evidence="2" id="KW-1185">Reference proteome</keyword>
<evidence type="ECO:0000313" key="2">
    <source>
        <dbReference type="Proteomes" id="UP001209878"/>
    </source>
</evidence>
<name>A0AAD9P2Q7_RIDPI</name>
<gene>
    <name evidence="1" type="ORF">NP493_178g01019</name>
</gene>